<dbReference type="EMBL" id="NOJZ02000007">
    <property type="protein sequence ID" value="RDY23884.1"/>
    <property type="molecule type" value="Genomic_DNA"/>
</dbReference>
<evidence type="ECO:0000313" key="2">
    <source>
        <dbReference type="Proteomes" id="UP000243494"/>
    </source>
</evidence>
<sequence>MKCCKSYCCKNKINSSYIKWLVELLAPVLMGSKPAEIISIPNYDLNKENKLYEISKYFSECKKINFFIIDKKNKNIKILFVNKIALEKTLKCKKSLNFLKFLGYPIEINVDLYISYLIDKLNTEIFPDEIGIFLGYPIKDVVGFMGYGNEKSYNTKYWRVYGDPKPSEDIFSKFLYHREKMRNLLNFHSIEEILDNLDAV</sequence>
<dbReference type="Pfam" id="PF12672">
    <property type="entry name" value="DUF3793"/>
    <property type="match status" value="1"/>
</dbReference>
<proteinExistence type="predicted"/>
<accession>A0A255HPJ4</accession>
<gene>
    <name evidence="1" type="ORF">CHF27_005905</name>
</gene>
<dbReference type="OrthoDB" id="5393676at2"/>
<organism evidence="1 2">
    <name type="scientific">Romboutsia maritimum</name>
    <dbReference type="NCBI Taxonomy" id="2020948"/>
    <lineage>
        <taxon>Bacteria</taxon>
        <taxon>Bacillati</taxon>
        <taxon>Bacillota</taxon>
        <taxon>Clostridia</taxon>
        <taxon>Peptostreptococcales</taxon>
        <taxon>Peptostreptococcaceae</taxon>
        <taxon>Romboutsia</taxon>
    </lineage>
</organism>
<reference evidence="1 2" key="1">
    <citation type="journal article" date="2017" name="Genome Announc.">
        <title>Draft Genome Sequence of Romboutsia maritimum sp. nov. Strain CCRI-22766(T), Isolated from Coastal Estuarine Mud.</title>
        <authorList>
            <person name="Maheux A.F."/>
            <person name="Boudreau D.K."/>
            <person name="Berube E."/>
            <person name="Boissinot M."/>
            <person name="Raymond F."/>
            <person name="Brodeur S."/>
            <person name="Corbeil J."/>
            <person name="Brightwell G."/>
            <person name="Broda D."/>
            <person name="Omar R.F."/>
            <person name="Bergeron M.G."/>
        </authorList>
    </citation>
    <scope>NUCLEOTIDE SEQUENCE [LARGE SCALE GENOMIC DNA]</scope>
    <source>
        <strain evidence="1 2">CCRI-22766</strain>
    </source>
</reference>
<comment type="caution">
    <text evidence="1">The sequence shown here is derived from an EMBL/GenBank/DDBJ whole genome shotgun (WGS) entry which is preliminary data.</text>
</comment>
<name>A0A255HPJ4_9FIRM</name>
<protein>
    <submittedName>
        <fullName evidence="1">DUF3793 family protein</fullName>
    </submittedName>
</protein>
<dbReference type="Proteomes" id="UP000243494">
    <property type="component" value="Unassembled WGS sequence"/>
</dbReference>
<evidence type="ECO:0000313" key="1">
    <source>
        <dbReference type="EMBL" id="RDY23884.1"/>
    </source>
</evidence>
<dbReference type="AlphaFoldDB" id="A0A255HPJ4"/>
<keyword evidence="2" id="KW-1185">Reference proteome</keyword>
<dbReference type="InterPro" id="IPR024523">
    <property type="entry name" value="DUF3793"/>
</dbReference>
<dbReference type="RefSeq" id="WP_095405075.1">
    <property type="nucleotide sequence ID" value="NZ_NOJZ02000007.1"/>
</dbReference>